<proteinExistence type="predicted"/>
<sequence length="464" mass="52235">MSSLLSLTNLPKTRKEFLKEALRAKGGQSGACGYKNYNGRDDYMTFITSSNATDLNQDANAFYNNTRQLVIRNGKEEVSKEELANKTLYKQNFFNSTPDSALQLVTETEGEKSLLNQISLSSYLNTYGLLSGVDQVSAFHNHYVKETGVEGGGVGTTTDDEDVSGHELFAKINDSEKLIYAATAMKSNQFKSVFKAADEAAKQKNKDDAGNSVKVTEEDIKMNLDKVMQEGRFNSETLLNELAVQLLEPEIHIDHFLRVTSGWETLDKEDDLSSFEANLLDKPINLKSRLITCREELYNMVMPLRFRLQDQDSTPAVDVLTQQLLGVNSGFTRGFYEVCKFADMTAFQCTRKIIEKIKFDLEVISSEEGDHATKLINEWGRGVCFVSYVEIVRNMIKSMIELEIHAIDTPLVERTNLPGDEEAESPVPALTLYYYKGWYYGRSAGKNRGMVCDCFRTLLSRMCA</sequence>
<evidence type="ECO:0000313" key="1">
    <source>
        <dbReference type="EMBL" id="ADP36940.1"/>
    </source>
</evidence>
<organism evidence="1">
    <name type="scientific">Abalone herpesvirus Victoria/AUS/2007</name>
    <dbReference type="NCBI Taxonomy" id="860344"/>
    <lineage>
        <taxon>Viruses</taxon>
        <taxon>Duplodnaviria</taxon>
        <taxon>Heunggongvirae</taxon>
        <taxon>Peploviricota</taxon>
        <taxon>Herviviricetes</taxon>
        <taxon>Herpesvirales</taxon>
        <taxon>Malacoherpesviridae</taxon>
        <taxon>Aurivirus</taxon>
        <taxon>Aurivirus haliotidmalaco1</taxon>
        <taxon>Haliotid herpesvirus 1</taxon>
    </lineage>
</organism>
<dbReference type="EMBL" id="HQ400697">
    <property type="protein sequence ID" value="ADP36940.1"/>
    <property type="molecule type" value="Genomic_DNA"/>
</dbReference>
<reference evidence="1" key="1">
    <citation type="submission" date="2010-10" db="EMBL/GenBank/DDBJ databases">
        <title>A neurotropic herpesvirus infecting the gastropod, abalone, shares ancestry with oyster herpesvirus and a herpesvirus associated with the amphioxus genome.</title>
        <authorList>
            <person name="Savin K.W."/>
            <person name="Cocks B.G."/>
            <person name="Wong F."/>
            <person name="Sawbridge T."/>
            <person name="Cogan N."/>
            <person name="Savage D."/>
            <person name="Warner S."/>
        </authorList>
    </citation>
    <scope>NUCLEOTIDE SEQUENCE</scope>
    <source>
        <strain evidence="1">Victoria</strain>
    </source>
</reference>
<accession>E3W5U1</accession>
<protein>
    <submittedName>
        <fullName evidence="1">p137</fullName>
    </submittedName>
</protein>
<name>E3W5U1_9VIRU</name>